<organism evidence="2 3">
    <name type="scientific">Armillaria gallica</name>
    <name type="common">Bulbous honey fungus</name>
    <name type="synonym">Armillaria bulbosa</name>
    <dbReference type="NCBI Taxonomy" id="47427"/>
    <lineage>
        <taxon>Eukaryota</taxon>
        <taxon>Fungi</taxon>
        <taxon>Dikarya</taxon>
        <taxon>Basidiomycota</taxon>
        <taxon>Agaricomycotina</taxon>
        <taxon>Agaricomycetes</taxon>
        <taxon>Agaricomycetidae</taxon>
        <taxon>Agaricales</taxon>
        <taxon>Marasmiineae</taxon>
        <taxon>Physalacriaceae</taxon>
        <taxon>Armillaria</taxon>
    </lineage>
</organism>
<proteinExistence type="predicted"/>
<dbReference type="AlphaFoldDB" id="A0A2H3CHV7"/>
<dbReference type="Proteomes" id="UP000217790">
    <property type="component" value="Unassembled WGS sequence"/>
</dbReference>
<gene>
    <name evidence="2" type="ORF">ARMGADRAFT_1091699</name>
</gene>
<accession>A0A2H3CHV7</accession>
<name>A0A2H3CHV7_ARMGA</name>
<sequence>MGWDTRPIAPSTAYDPWANRDDASPPPAGIAPDKFWDNVDLPLSAYFAADTLPRHCTPSLIGARNLTMWDQPVQVPEYALQPVQEVEEPVAGPSTLAIPTRHSGW</sequence>
<keyword evidence="3" id="KW-1185">Reference proteome</keyword>
<evidence type="ECO:0000256" key="1">
    <source>
        <dbReference type="SAM" id="MobiDB-lite"/>
    </source>
</evidence>
<protein>
    <submittedName>
        <fullName evidence="2">Uncharacterized protein</fullName>
    </submittedName>
</protein>
<dbReference type="EMBL" id="KZ293737">
    <property type="protein sequence ID" value="PBK80944.1"/>
    <property type="molecule type" value="Genomic_DNA"/>
</dbReference>
<evidence type="ECO:0000313" key="2">
    <source>
        <dbReference type="EMBL" id="PBK80944.1"/>
    </source>
</evidence>
<feature type="region of interest" description="Disordered" evidence="1">
    <location>
        <begin position="1"/>
        <end position="31"/>
    </location>
</feature>
<dbReference type="InParanoid" id="A0A2H3CHV7"/>
<evidence type="ECO:0000313" key="3">
    <source>
        <dbReference type="Proteomes" id="UP000217790"/>
    </source>
</evidence>
<reference evidence="3" key="1">
    <citation type="journal article" date="2017" name="Nat. Ecol. Evol.">
        <title>Genome expansion and lineage-specific genetic innovations in the forest pathogenic fungi Armillaria.</title>
        <authorList>
            <person name="Sipos G."/>
            <person name="Prasanna A.N."/>
            <person name="Walter M.C."/>
            <person name="O'Connor E."/>
            <person name="Balint B."/>
            <person name="Krizsan K."/>
            <person name="Kiss B."/>
            <person name="Hess J."/>
            <person name="Varga T."/>
            <person name="Slot J."/>
            <person name="Riley R."/>
            <person name="Boka B."/>
            <person name="Rigling D."/>
            <person name="Barry K."/>
            <person name="Lee J."/>
            <person name="Mihaltcheva S."/>
            <person name="LaButti K."/>
            <person name="Lipzen A."/>
            <person name="Waldron R."/>
            <person name="Moloney N.M."/>
            <person name="Sperisen C."/>
            <person name="Kredics L."/>
            <person name="Vagvoelgyi C."/>
            <person name="Patrignani A."/>
            <person name="Fitzpatrick D."/>
            <person name="Nagy I."/>
            <person name="Doyle S."/>
            <person name="Anderson J.B."/>
            <person name="Grigoriev I.V."/>
            <person name="Gueldener U."/>
            <person name="Muensterkoetter M."/>
            <person name="Nagy L.G."/>
        </authorList>
    </citation>
    <scope>NUCLEOTIDE SEQUENCE [LARGE SCALE GENOMIC DNA]</scope>
    <source>
        <strain evidence="3">Ar21-2</strain>
    </source>
</reference>